<dbReference type="InterPro" id="IPR006140">
    <property type="entry name" value="D-isomer_DH_NAD-bd"/>
</dbReference>
<sequence>MGEAGPGPAVRQASAGMRSGGIGLPVGAVFDSLGVSVEAIARGTGPRAPFRYVHRLDALAEVIGSFDYVFCALPLTPETRNVFERNVIEAMKPGAIFVNVARGELLDEEALIEALHAGRLRGAVLDAFREEPLPNDSPLWTAPNLLITPHVAGRFDSGHELGLAVLRDNMAAYLAGAPLLTEVFPQRGY</sequence>
<protein>
    <recommendedName>
        <fullName evidence="3">D-isomer specific 2-hydroxyacid dehydrogenase NAD-binding domain-containing protein</fullName>
    </recommendedName>
</protein>
<dbReference type="PANTHER" id="PTHR43333:SF1">
    <property type="entry name" value="D-ISOMER SPECIFIC 2-HYDROXYACID DEHYDROGENASE NAD-BINDING DOMAIN-CONTAINING PROTEIN"/>
    <property type="match status" value="1"/>
</dbReference>
<dbReference type="PANTHER" id="PTHR43333">
    <property type="entry name" value="2-HACID_DH_C DOMAIN-CONTAINING PROTEIN"/>
    <property type="match status" value="1"/>
</dbReference>
<dbReference type="KEGG" id="htx:EKK97_14420"/>
<dbReference type="GO" id="GO:0051287">
    <property type="term" value="F:NAD binding"/>
    <property type="evidence" value="ECO:0007669"/>
    <property type="project" value="InterPro"/>
</dbReference>
<dbReference type="OrthoDB" id="9787219at2"/>
<dbReference type="Proteomes" id="UP000464013">
    <property type="component" value="Chromosome"/>
</dbReference>
<accession>A0A6I6SWB1</accession>
<keyword evidence="2" id="KW-0520">NAD</keyword>
<evidence type="ECO:0000313" key="4">
    <source>
        <dbReference type="EMBL" id="QHC52150.1"/>
    </source>
</evidence>
<dbReference type="RefSeq" id="WP_159555807.1">
    <property type="nucleotide sequence ID" value="NZ_CP035042.1"/>
</dbReference>
<dbReference type="Pfam" id="PF02826">
    <property type="entry name" value="2-Hacid_dh_C"/>
    <property type="match status" value="1"/>
</dbReference>
<dbReference type="InterPro" id="IPR029753">
    <property type="entry name" value="D-isomer_DH_CS"/>
</dbReference>
<evidence type="ECO:0000259" key="3">
    <source>
        <dbReference type="Pfam" id="PF02826"/>
    </source>
</evidence>
<organism evidence="4 5">
    <name type="scientific">Billgrantia tianxiuensis</name>
    <dbReference type="NCBI Taxonomy" id="2497861"/>
    <lineage>
        <taxon>Bacteria</taxon>
        <taxon>Pseudomonadati</taxon>
        <taxon>Pseudomonadota</taxon>
        <taxon>Gammaproteobacteria</taxon>
        <taxon>Oceanospirillales</taxon>
        <taxon>Halomonadaceae</taxon>
        <taxon>Billgrantia</taxon>
    </lineage>
</organism>
<dbReference type="PROSITE" id="PS00671">
    <property type="entry name" value="D_2_HYDROXYACID_DH_3"/>
    <property type="match status" value="1"/>
</dbReference>
<proteinExistence type="predicted"/>
<keyword evidence="1" id="KW-0560">Oxidoreductase</keyword>
<keyword evidence="5" id="KW-1185">Reference proteome</keyword>
<evidence type="ECO:0000256" key="2">
    <source>
        <dbReference type="ARBA" id="ARBA00023027"/>
    </source>
</evidence>
<dbReference type="GO" id="GO:0016616">
    <property type="term" value="F:oxidoreductase activity, acting on the CH-OH group of donors, NAD or NADP as acceptor"/>
    <property type="evidence" value="ECO:0007669"/>
    <property type="project" value="UniProtKB-ARBA"/>
</dbReference>
<evidence type="ECO:0000256" key="1">
    <source>
        <dbReference type="ARBA" id="ARBA00023002"/>
    </source>
</evidence>
<reference evidence="4 5" key="1">
    <citation type="submission" date="2019-01" db="EMBL/GenBank/DDBJ databases">
        <title>Complete genome of a denitifying bacterium Halomons sp. BC-M4-5.</title>
        <authorList>
            <person name="Wang L."/>
            <person name="Shao Z."/>
        </authorList>
    </citation>
    <scope>NUCLEOTIDE SEQUENCE [LARGE SCALE GENOMIC DNA]</scope>
    <source>
        <strain evidence="4 5">BC-M4-5</strain>
    </source>
</reference>
<evidence type="ECO:0000313" key="5">
    <source>
        <dbReference type="Proteomes" id="UP000464013"/>
    </source>
</evidence>
<gene>
    <name evidence="4" type="ORF">EKK97_14420</name>
</gene>
<dbReference type="SUPFAM" id="SSF51735">
    <property type="entry name" value="NAD(P)-binding Rossmann-fold domains"/>
    <property type="match status" value="1"/>
</dbReference>
<name>A0A6I6SWB1_9GAMM</name>
<dbReference type="Gene3D" id="3.40.50.720">
    <property type="entry name" value="NAD(P)-binding Rossmann-like Domain"/>
    <property type="match status" value="2"/>
</dbReference>
<feature type="domain" description="D-isomer specific 2-hydroxyacid dehydrogenase NAD-binding" evidence="3">
    <location>
        <begin position="20"/>
        <end position="152"/>
    </location>
</feature>
<dbReference type="AlphaFoldDB" id="A0A6I6SWB1"/>
<dbReference type="InterPro" id="IPR036291">
    <property type="entry name" value="NAD(P)-bd_dom_sf"/>
</dbReference>
<dbReference type="EMBL" id="CP035042">
    <property type="protein sequence ID" value="QHC52150.1"/>
    <property type="molecule type" value="Genomic_DNA"/>
</dbReference>